<evidence type="ECO:0000313" key="2">
    <source>
        <dbReference type="EMBL" id="KAH3769451.1"/>
    </source>
</evidence>
<accession>A0A9D4DYY1</accession>
<dbReference type="Proteomes" id="UP000828390">
    <property type="component" value="Unassembled WGS sequence"/>
</dbReference>
<evidence type="ECO:0000313" key="3">
    <source>
        <dbReference type="Proteomes" id="UP000828390"/>
    </source>
</evidence>
<organism evidence="2 3">
    <name type="scientific">Dreissena polymorpha</name>
    <name type="common">Zebra mussel</name>
    <name type="synonym">Mytilus polymorpha</name>
    <dbReference type="NCBI Taxonomy" id="45954"/>
    <lineage>
        <taxon>Eukaryota</taxon>
        <taxon>Metazoa</taxon>
        <taxon>Spiralia</taxon>
        <taxon>Lophotrochozoa</taxon>
        <taxon>Mollusca</taxon>
        <taxon>Bivalvia</taxon>
        <taxon>Autobranchia</taxon>
        <taxon>Heteroconchia</taxon>
        <taxon>Euheterodonta</taxon>
        <taxon>Imparidentia</taxon>
        <taxon>Neoheterodontei</taxon>
        <taxon>Myida</taxon>
        <taxon>Dreissenoidea</taxon>
        <taxon>Dreissenidae</taxon>
        <taxon>Dreissena</taxon>
    </lineage>
</organism>
<feature type="transmembrane region" description="Helical" evidence="1">
    <location>
        <begin position="6"/>
        <end position="28"/>
    </location>
</feature>
<gene>
    <name evidence="2" type="ORF">DPMN_170720</name>
</gene>
<dbReference type="EMBL" id="JAIWYP010000009">
    <property type="protein sequence ID" value="KAH3769451.1"/>
    <property type="molecule type" value="Genomic_DNA"/>
</dbReference>
<sequence>MVSGPADLPFFNCLVALLIFSFVGVQLMKGKSLVAGRISDWFAGAGLLSSSWKCSIHLFVCPS</sequence>
<protein>
    <submittedName>
        <fullName evidence="2">Uncharacterized protein</fullName>
    </submittedName>
</protein>
<keyword evidence="3" id="KW-1185">Reference proteome</keyword>
<name>A0A9D4DYY1_DREPO</name>
<keyword evidence="1" id="KW-0812">Transmembrane</keyword>
<reference evidence="2" key="2">
    <citation type="submission" date="2020-11" db="EMBL/GenBank/DDBJ databases">
        <authorList>
            <person name="McCartney M.A."/>
            <person name="Auch B."/>
            <person name="Kono T."/>
            <person name="Mallez S."/>
            <person name="Becker A."/>
            <person name="Gohl D.M."/>
            <person name="Silverstein K.A.T."/>
            <person name="Koren S."/>
            <person name="Bechman K.B."/>
            <person name="Herman A."/>
            <person name="Abrahante J.E."/>
            <person name="Garbe J."/>
        </authorList>
    </citation>
    <scope>NUCLEOTIDE SEQUENCE</scope>
    <source>
        <strain evidence="2">Duluth1</strain>
        <tissue evidence="2">Whole animal</tissue>
    </source>
</reference>
<keyword evidence="1" id="KW-1133">Transmembrane helix</keyword>
<dbReference type="AlphaFoldDB" id="A0A9D4DYY1"/>
<keyword evidence="1" id="KW-0472">Membrane</keyword>
<reference evidence="2" key="1">
    <citation type="journal article" date="2019" name="bioRxiv">
        <title>The Genome of the Zebra Mussel, Dreissena polymorpha: A Resource for Invasive Species Research.</title>
        <authorList>
            <person name="McCartney M.A."/>
            <person name="Auch B."/>
            <person name="Kono T."/>
            <person name="Mallez S."/>
            <person name="Zhang Y."/>
            <person name="Obille A."/>
            <person name="Becker A."/>
            <person name="Abrahante J.E."/>
            <person name="Garbe J."/>
            <person name="Badalamenti J.P."/>
            <person name="Herman A."/>
            <person name="Mangelson H."/>
            <person name="Liachko I."/>
            <person name="Sullivan S."/>
            <person name="Sone E.D."/>
            <person name="Koren S."/>
            <person name="Silverstein K.A.T."/>
            <person name="Beckman K.B."/>
            <person name="Gohl D.M."/>
        </authorList>
    </citation>
    <scope>NUCLEOTIDE SEQUENCE</scope>
    <source>
        <strain evidence="2">Duluth1</strain>
        <tissue evidence="2">Whole animal</tissue>
    </source>
</reference>
<evidence type="ECO:0000256" key="1">
    <source>
        <dbReference type="SAM" id="Phobius"/>
    </source>
</evidence>
<comment type="caution">
    <text evidence="2">The sequence shown here is derived from an EMBL/GenBank/DDBJ whole genome shotgun (WGS) entry which is preliminary data.</text>
</comment>
<proteinExistence type="predicted"/>